<protein>
    <recommendedName>
        <fullName evidence="2">F-box domain-containing protein</fullName>
    </recommendedName>
</protein>
<feature type="compositionally biased region" description="Basic and acidic residues" evidence="1">
    <location>
        <begin position="89"/>
        <end position="100"/>
    </location>
</feature>
<evidence type="ECO:0000259" key="2">
    <source>
        <dbReference type="PROSITE" id="PS50181"/>
    </source>
</evidence>
<dbReference type="PANTHER" id="PTHR15537">
    <property type="entry name" value="F-BOX ONLY PROTEIN 7"/>
    <property type="match status" value="1"/>
</dbReference>
<dbReference type="InterPro" id="IPR047118">
    <property type="entry name" value="Fbxo7"/>
</dbReference>
<evidence type="ECO:0000256" key="1">
    <source>
        <dbReference type="SAM" id="MobiDB-lite"/>
    </source>
</evidence>
<dbReference type="PROSITE" id="PS50181">
    <property type="entry name" value="FBOX"/>
    <property type="match status" value="1"/>
</dbReference>
<name>A0AAE1F412_PETCI</name>
<accession>A0AAE1F412</accession>
<feature type="region of interest" description="Disordered" evidence="1">
    <location>
        <begin position="87"/>
        <end position="134"/>
    </location>
</feature>
<evidence type="ECO:0000313" key="4">
    <source>
        <dbReference type="Proteomes" id="UP001286313"/>
    </source>
</evidence>
<feature type="compositionally biased region" description="Polar residues" evidence="1">
    <location>
        <begin position="51"/>
        <end position="66"/>
    </location>
</feature>
<dbReference type="Gene3D" id="3.40.1000.30">
    <property type="match status" value="1"/>
</dbReference>
<dbReference type="InterPro" id="IPR036047">
    <property type="entry name" value="F-box-like_dom_sf"/>
</dbReference>
<dbReference type="GO" id="GO:1903599">
    <property type="term" value="P:positive regulation of autophagy of mitochondrion"/>
    <property type="evidence" value="ECO:0007669"/>
    <property type="project" value="TreeGrafter"/>
</dbReference>
<evidence type="ECO:0000313" key="3">
    <source>
        <dbReference type="EMBL" id="KAK3866611.1"/>
    </source>
</evidence>
<feature type="region of interest" description="Disordered" evidence="1">
    <location>
        <begin position="46"/>
        <end position="66"/>
    </location>
</feature>
<keyword evidence="4" id="KW-1185">Reference proteome</keyword>
<sequence>MKVRVKYNKTHKFLVTLTDPNPTLANLRQEIRRVVESQYKESVREPLDVSLNGTDPLTGSDSNSLQSLGVVPGDLLTVLTLPTTGEAKATVESKAPDKPIDLTQQSKATSSKPSSVDNKSKTKQAGSERMEERPRLLVEARDGEAPTWLKEKMSECKPASVSQAINLLLHFTMTECGFQCEGGGIGPPSGWQDRVATFHYNSRAFPDMKCDLVLMTKTGVKQIIACFPEQEDELDITVNVVMKDYIKDTTQTPITCEDLVNVSQFAKTLKDRLLHPLQVSAHQLLGIPAPWHLAGLPDELLIKIVSLMDYRDVLALRGTCHRLHSLVDDNRLWMSLYKRDFGHLYDDVKDKTDNQKWKVKYREAVRRRKEWNQLKDDGATFVHPWEMYPGMPLPRGGVNPYPPQPSYPGMPRPRGDNPYPIQPHPVPNPFADPDSPYFQGDIPPMPGAFPEMPDPLGPLGPLGPFRPSPSNPFQPRFMPPRPRNPRGPRFDFF</sequence>
<dbReference type="AlphaFoldDB" id="A0AAE1F412"/>
<dbReference type="Proteomes" id="UP001286313">
    <property type="component" value="Unassembled WGS sequence"/>
</dbReference>
<feature type="compositionally biased region" description="Polar residues" evidence="1">
    <location>
        <begin position="102"/>
        <end position="117"/>
    </location>
</feature>
<organism evidence="3 4">
    <name type="scientific">Petrolisthes cinctipes</name>
    <name type="common">Flat porcelain crab</name>
    <dbReference type="NCBI Taxonomy" id="88211"/>
    <lineage>
        <taxon>Eukaryota</taxon>
        <taxon>Metazoa</taxon>
        <taxon>Ecdysozoa</taxon>
        <taxon>Arthropoda</taxon>
        <taxon>Crustacea</taxon>
        <taxon>Multicrustacea</taxon>
        <taxon>Malacostraca</taxon>
        <taxon>Eumalacostraca</taxon>
        <taxon>Eucarida</taxon>
        <taxon>Decapoda</taxon>
        <taxon>Pleocyemata</taxon>
        <taxon>Anomura</taxon>
        <taxon>Galatheoidea</taxon>
        <taxon>Porcellanidae</taxon>
        <taxon>Petrolisthes</taxon>
    </lineage>
</organism>
<proteinExistence type="predicted"/>
<dbReference type="Gene3D" id="1.20.1280.50">
    <property type="match status" value="1"/>
</dbReference>
<feature type="domain" description="F-box" evidence="2">
    <location>
        <begin position="290"/>
        <end position="336"/>
    </location>
</feature>
<dbReference type="SMART" id="SM00256">
    <property type="entry name" value="FBOX"/>
    <property type="match status" value="1"/>
</dbReference>
<feature type="region of interest" description="Disordered" evidence="1">
    <location>
        <begin position="396"/>
        <end position="493"/>
    </location>
</feature>
<feature type="compositionally biased region" description="Pro residues" evidence="1">
    <location>
        <begin position="464"/>
        <end position="482"/>
    </location>
</feature>
<feature type="compositionally biased region" description="Pro residues" evidence="1">
    <location>
        <begin position="420"/>
        <end position="430"/>
    </location>
</feature>
<dbReference type="PANTHER" id="PTHR15537:SF2">
    <property type="entry name" value="F-BOX ONLY PROTEIN 7"/>
    <property type="match status" value="1"/>
</dbReference>
<feature type="compositionally biased region" description="Pro residues" evidence="1">
    <location>
        <begin position="443"/>
        <end position="458"/>
    </location>
</feature>
<dbReference type="EMBL" id="JAWQEG010003367">
    <property type="protein sequence ID" value="KAK3866611.1"/>
    <property type="molecule type" value="Genomic_DNA"/>
</dbReference>
<comment type="caution">
    <text evidence="3">The sequence shown here is derived from an EMBL/GenBank/DDBJ whole genome shotgun (WGS) entry which is preliminary data.</text>
</comment>
<dbReference type="GO" id="GO:0019901">
    <property type="term" value="F:protein kinase binding"/>
    <property type="evidence" value="ECO:0007669"/>
    <property type="project" value="InterPro"/>
</dbReference>
<reference evidence="3" key="1">
    <citation type="submission" date="2023-10" db="EMBL/GenBank/DDBJ databases">
        <title>Genome assemblies of two species of porcelain crab, Petrolisthes cinctipes and Petrolisthes manimaculis (Anomura: Porcellanidae).</title>
        <authorList>
            <person name="Angst P."/>
        </authorList>
    </citation>
    <scope>NUCLEOTIDE SEQUENCE</scope>
    <source>
        <strain evidence="3">PB745_01</strain>
        <tissue evidence="3">Gill</tissue>
    </source>
</reference>
<feature type="compositionally biased region" description="Pro residues" evidence="1">
    <location>
        <begin position="400"/>
        <end position="411"/>
    </location>
</feature>
<dbReference type="Pfam" id="PF12937">
    <property type="entry name" value="F-box-like"/>
    <property type="match status" value="1"/>
</dbReference>
<dbReference type="InterPro" id="IPR001810">
    <property type="entry name" value="F-box_dom"/>
</dbReference>
<gene>
    <name evidence="3" type="ORF">Pcinc_027868</name>
</gene>
<dbReference type="SUPFAM" id="SSF81383">
    <property type="entry name" value="F-box domain"/>
    <property type="match status" value="1"/>
</dbReference>